<sequence>MYEACVQAAESISVPGHDYEKILSGCCTAYGGQVTKDKNGDFECWFAPTLIQGSSSGPGSQAAGHLPTDATHI</sequence>
<proteinExistence type="predicted"/>
<keyword evidence="3" id="KW-1185">Reference proteome</keyword>
<feature type="compositionally biased region" description="Low complexity" evidence="1">
    <location>
        <begin position="53"/>
        <end position="64"/>
    </location>
</feature>
<evidence type="ECO:0000313" key="2">
    <source>
        <dbReference type="EMBL" id="PXX01548.1"/>
    </source>
</evidence>
<evidence type="ECO:0000313" key="3">
    <source>
        <dbReference type="Proteomes" id="UP000247781"/>
    </source>
</evidence>
<reference evidence="2 3" key="2">
    <citation type="submission" date="2018-06" db="EMBL/GenBank/DDBJ databases">
        <title>Sequencing of bacterial isolates from soil warming experiment in Harvard Forest, Massachusetts, USA.</title>
        <authorList>
            <person name="Deangelis K.PhD."/>
        </authorList>
    </citation>
    <scope>NUCLEOTIDE SEQUENCE [LARGE SCALE GENOMIC DNA]</scope>
    <source>
        <strain evidence="2 3">GAS496</strain>
    </source>
</reference>
<feature type="region of interest" description="Disordered" evidence="1">
    <location>
        <begin position="53"/>
        <end position="73"/>
    </location>
</feature>
<comment type="caution">
    <text evidence="2">The sequence shown here is derived from an EMBL/GenBank/DDBJ whole genome shotgun (WGS) entry which is preliminary data.</text>
</comment>
<accession>A0A318H8C1</accession>
<reference evidence="3" key="1">
    <citation type="submission" date="2018-05" db="EMBL/GenBank/DDBJ databases">
        <authorList>
            <person name="Deangelis K."/>
            <person name="Huntemann M."/>
            <person name="Clum A."/>
            <person name="Pillay M."/>
            <person name="Palaniappan K."/>
            <person name="Varghese N."/>
            <person name="Mikhailova N."/>
            <person name="Stamatis D."/>
            <person name="Reddy T."/>
            <person name="Daum C."/>
            <person name="Shapiro N."/>
            <person name="Ivanova N."/>
            <person name="Kyrpides N."/>
            <person name="Woyke T."/>
        </authorList>
    </citation>
    <scope>NUCLEOTIDE SEQUENCE [LARGE SCALE GENOMIC DNA]</scope>
    <source>
        <strain evidence="3">GAS496</strain>
    </source>
</reference>
<organism evidence="2 3">
    <name type="scientific">Mycolicibacterium moriokaense</name>
    <dbReference type="NCBI Taxonomy" id="39691"/>
    <lineage>
        <taxon>Bacteria</taxon>
        <taxon>Bacillati</taxon>
        <taxon>Actinomycetota</taxon>
        <taxon>Actinomycetes</taxon>
        <taxon>Mycobacteriales</taxon>
        <taxon>Mycobacteriaceae</taxon>
        <taxon>Mycolicibacterium</taxon>
    </lineage>
</organism>
<gene>
    <name evidence="2" type="ORF">C8E89_12834</name>
</gene>
<dbReference type="AlphaFoldDB" id="A0A318H8C1"/>
<name>A0A318H8C1_9MYCO</name>
<dbReference type="Proteomes" id="UP000247781">
    <property type="component" value="Unassembled WGS sequence"/>
</dbReference>
<dbReference type="EMBL" id="QJJU01000028">
    <property type="protein sequence ID" value="PXX01548.1"/>
    <property type="molecule type" value="Genomic_DNA"/>
</dbReference>
<protein>
    <submittedName>
        <fullName evidence="2">Uncharacterized protein</fullName>
    </submittedName>
</protein>
<evidence type="ECO:0000256" key="1">
    <source>
        <dbReference type="SAM" id="MobiDB-lite"/>
    </source>
</evidence>